<dbReference type="EMBL" id="JACIEK010000001">
    <property type="protein sequence ID" value="MBB3996911.1"/>
    <property type="molecule type" value="Genomic_DNA"/>
</dbReference>
<dbReference type="Proteomes" id="UP000542776">
    <property type="component" value="Unassembled WGS sequence"/>
</dbReference>
<dbReference type="AlphaFoldDB" id="A0A7W6EBB1"/>
<dbReference type="RefSeq" id="WP_183197936.1">
    <property type="nucleotide sequence ID" value="NZ_JACIEK010000001.1"/>
</dbReference>
<organism evidence="1 2">
    <name type="scientific">Aureimonas pseudogalii</name>
    <dbReference type="NCBI Taxonomy" id="1744844"/>
    <lineage>
        <taxon>Bacteria</taxon>
        <taxon>Pseudomonadati</taxon>
        <taxon>Pseudomonadota</taxon>
        <taxon>Alphaproteobacteria</taxon>
        <taxon>Hyphomicrobiales</taxon>
        <taxon>Aurantimonadaceae</taxon>
        <taxon>Aureimonas</taxon>
    </lineage>
</organism>
<evidence type="ECO:0000313" key="1">
    <source>
        <dbReference type="EMBL" id="MBB3996911.1"/>
    </source>
</evidence>
<sequence length="162" mass="17551">MARHLTDRQRVEQLLFIDQLAHVVREGAADVREPETAGTLQALCRARAETEAGLTGSERDKMGRRLRRVDAEAFAPLRREGSDVAAFGLVIFCLLRDLAETGYLAPVPGSQLAQALARILPALQATADRPGTMDQAEVDAKWALRALEAAGYLAGWRTGAEG</sequence>
<accession>A0A7W6EBB1</accession>
<gene>
    <name evidence="1" type="ORF">GGR04_000732</name>
</gene>
<name>A0A7W6EBB1_9HYPH</name>
<proteinExistence type="predicted"/>
<keyword evidence="2" id="KW-1185">Reference proteome</keyword>
<protein>
    <submittedName>
        <fullName evidence="1">Uncharacterized protein</fullName>
    </submittedName>
</protein>
<evidence type="ECO:0000313" key="2">
    <source>
        <dbReference type="Proteomes" id="UP000542776"/>
    </source>
</evidence>
<comment type="caution">
    <text evidence="1">The sequence shown here is derived from an EMBL/GenBank/DDBJ whole genome shotgun (WGS) entry which is preliminary data.</text>
</comment>
<reference evidence="1 2" key="1">
    <citation type="submission" date="2020-08" db="EMBL/GenBank/DDBJ databases">
        <title>Genomic Encyclopedia of Type Strains, Phase IV (KMG-IV): sequencing the most valuable type-strain genomes for metagenomic binning, comparative biology and taxonomic classification.</title>
        <authorList>
            <person name="Goeker M."/>
        </authorList>
    </citation>
    <scope>NUCLEOTIDE SEQUENCE [LARGE SCALE GENOMIC DNA]</scope>
    <source>
        <strain evidence="1 2">DSM 102238</strain>
    </source>
</reference>